<reference evidence="1" key="1">
    <citation type="journal article" date="2020" name="G3 (Bethesda)">
        <title>High-Quality Assemblies for Three Invasive Social Wasps from the &lt;i&gt;Vespula&lt;/i&gt; Genus.</title>
        <authorList>
            <person name="Harrop T.W.R."/>
            <person name="Guhlin J."/>
            <person name="McLaughlin G.M."/>
            <person name="Permina E."/>
            <person name="Stockwell P."/>
            <person name="Gilligan J."/>
            <person name="Le Lec M.F."/>
            <person name="Gruber M.A.M."/>
            <person name="Quinn O."/>
            <person name="Lovegrove M."/>
            <person name="Duncan E.J."/>
            <person name="Remnant E.J."/>
            <person name="Van Eeckhoven J."/>
            <person name="Graham B."/>
            <person name="Knapp R.A."/>
            <person name="Langford K.W."/>
            <person name="Kronenberg Z."/>
            <person name="Press M.O."/>
            <person name="Eacker S.M."/>
            <person name="Wilson-Rankin E.E."/>
            <person name="Purcell J."/>
            <person name="Lester P.J."/>
            <person name="Dearden P.K."/>
        </authorList>
    </citation>
    <scope>NUCLEOTIDE SEQUENCE</scope>
    <source>
        <strain evidence="1">Volc-1</strain>
    </source>
</reference>
<sequence length="153" mass="16994">MFILKNVFLQERTSKGSSKSVLGDFPRLRSRDKAPLLPSVVLISDTCFATPSKGRVSYTREYQPIEPPICINETLIRSMVLARASFTTNLTRPCENIVSNDVGSSSRTADSFSKSLRCATDRVVDLFYTVNTLVKKRNSNVPVTNLASKLSEL</sequence>
<accession>A0A834NLV2</accession>
<proteinExistence type="predicted"/>
<protein>
    <submittedName>
        <fullName evidence="1">Uncharacterized protein</fullName>
    </submittedName>
</protein>
<keyword evidence="2" id="KW-1185">Reference proteome</keyword>
<evidence type="ECO:0000313" key="1">
    <source>
        <dbReference type="EMBL" id="KAF7413164.1"/>
    </source>
</evidence>
<comment type="caution">
    <text evidence="1">The sequence shown here is derived from an EMBL/GenBank/DDBJ whole genome shotgun (WGS) entry which is preliminary data.</text>
</comment>
<name>A0A834NLV2_VESPE</name>
<organism evidence="1 2">
    <name type="scientific">Vespula pensylvanica</name>
    <name type="common">Western yellow jacket</name>
    <name type="synonym">Wasp</name>
    <dbReference type="NCBI Taxonomy" id="30213"/>
    <lineage>
        <taxon>Eukaryota</taxon>
        <taxon>Metazoa</taxon>
        <taxon>Ecdysozoa</taxon>
        <taxon>Arthropoda</taxon>
        <taxon>Hexapoda</taxon>
        <taxon>Insecta</taxon>
        <taxon>Pterygota</taxon>
        <taxon>Neoptera</taxon>
        <taxon>Endopterygota</taxon>
        <taxon>Hymenoptera</taxon>
        <taxon>Apocrita</taxon>
        <taxon>Aculeata</taxon>
        <taxon>Vespoidea</taxon>
        <taxon>Vespidae</taxon>
        <taxon>Vespinae</taxon>
        <taxon>Vespula</taxon>
    </lineage>
</organism>
<dbReference type="AlphaFoldDB" id="A0A834NLV2"/>
<dbReference type="Proteomes" id="UP000600918">
    <property type="component" value="Unassembled WGS sequence"/>
</dbReference>
<dbReference type="EMBL" id="JACSDY010000012">
    <property type="protein sequence ID" value="KAF7413164.1"/>
    <property type="molecule type" value="Genomic_DNA"/>
</dbReference>
<evidence type="ECO:0000313" key="2">
    <source>
        <dbReference type="Proteomes" id="UP000600918"/>
    </source>
</evidence>
<gene>
    <name evidence="1" type="ORF">H0235_013015</name>
</gene>